<gene>
    <name evidence="1" type="ORF">A0H81_07548</name>
</gene>
<proteinExistence type="predicted"/>
<evidence type="ECO:0000313" key="1">
    <source>
        <dbReference type="EMBL" id="OBZ72401.1"/>
    </source>
</evidence>
<sequence>MWVRKRDGNRCIITGSTTDPLVTTWIVPPFFTSVDYDGPVSFTPPPASENIYLKVNNGLTMRQDVADLFSNNDIAIDVDDNFRVVFMQEPSKLCSKKLLAMIPSHISLPRGIQEELWVDLRMLRWHLRYTLLANGAADDVTLYYGQGKMAAVIDKLTGEDEGGDEVEDMEDLDNELWKSPIGQIYFAWLVFTKGMKD</sequence>
<dbReference type="AlphaFoldDB" id="A0A1C7M654"/>
<comment type="caution">
    <text evidence="1">The sequence shown here is derived from an EMBL/GenBank/DDBJ whole genome shotgun (WGS) entry which is preliminary data.</text>
</comment>
<organism evidence="1 2">
    <name type="scientific">Grifola frondosa</name>
    <name type="common">Maitake</name>
    <name type="synonym">Polyporus frondosus</name>
    <dbReference type="NCBI Taxonomy" id="5627"/>
    <lineage>
        <taxon>Eukaryota</taxon>
        <taxon>Fungi</taxon>
        <taxon>Dikarya</taxon>
        <taxon>Basidiomycota</taxon>
        <taxon>Agaricomycotina</taxon>
        <taxon>Agaricomycetes</taxon>
        <taxon>Polyporales</taxon>
        <taxon>Grifolaceae</taxon>
        <taxon>Grifola</taxon>
    </lineage>
</organism>
<keyword evidence="2" id="KW-1185">Reference proteome</keyword>
<dbReference type="OrthoDB" id="2788618at2759"/>
<accession>A0A1C7M654</accession>
<dbReference type="EMBL" id="LUGG01000009">
    <property type="protein sequence ID" value="OBZ72401.1"/>
    <property type="molecule type" value="Genomic_DNA"/>
</dbReference>
<name>A0A1C7M654_GRIFR</name>
<evidence type="ECO:0000313" key="2">
    <source>
        <dbReference type="Proteomes" id="UP000092993"/>
    </source>
</evidence>
<protein>
    <recommendedName>
        <fullName evidence="3">HNH nuclease domain-containing protein</fullName>
    </recommendedName>
</protein>
<dbReference type="Proteomes" id="UP000092993">
    <property type="component" value="Unassembled WGS sequence"/>
</dbReference>
<dbReference type="OMA" id="GRCFREW"/>
<evidence type="ECO:0008006" key="3">
    <source>
        <dbReference type="Google" id="ProtNLM"/>
    </source>
</evidence>
<reference evidence="1 2" key="1">
    <citation type="submission" date="2016-03" db="EMBL/GenBank/DDBJ databases">
        <title>Whole genome sequencing of Grifola frondosa 9006-11.</title>
        <authorList>
            <person name="Min B."/>
            <person name="Park H."/>
            <person name="Kim J.-G."/>
            <person name="Cho H."/>
            <person name="Oh Y.-L."/>
            <person name="Kong W.-S."/>
            <person name="Choi I.-G."/>
        </authorList>
    </citation>
    <scope>NUCLEOTIDE SEQUENCE [LARGE SCALE GENOMIC DNA]</scope>
    <source>
        <strain evidence="1 2">9006-11</strain>
    </source>
</reference>